<evidence type="ECO:0000256" key="7">
    <source>
        <dbReference type="RuleBase" id="RU364068"/>
    </source>
</evidence>
<comment type="similarity">
    <text evidence="7">Belongs to the inositol monophosphatase superfamily.</text>
</comment>
<keyword evidence="5 6" id="KW-0460">Magnesium</keyword>
<name>A0A0S6VR68_9BACT</name>
<feature type="binding site" evidence="6">
    <location>
        <position position="88"/>
    </location>
    <ligand>
        <name>Mg(2+)</name>
        <dbReference type="ChEBI" id="CHEBI:18420"/>
        <label>1</label>
        <note>catalytic</note>
    </ligand>
</feature>
<feature type="binding site" evidence="6">
    <location>
        <position position="86"/>
    </location>
    <ligand>
        <name>Mg(2+)</name>
        <dbReference type="ChEBI" id="CHEBI:18420"/>
        <label>1</label>
        <note>catalytic</note>
    </ligand>
</feature>
<evidence type="ECO:0000256" key="3">
    <source>
        <dbReference type="ARBA" id="ARBA00022723"/>
    </source>
</evidence>
<dbReference type="Proteomes" id="UP000030700">
    <property type="component" value="Unassembled WGS sequence"/>
</dbReference>
<comment type="cofactor">
    <cofactor evidence="2 6 7">
        <name>Mg(2+)</name>
        <dbReference type="ChEBI" id="CHEBI:18420"/>
    </cofactor>
</comment>
<dbReference type="PANTHER" id="PTHR20854:SF4">
    <property type="entry name" value="INOSITOL-1-MONOPHOSPHATASE-RELATED"/>
    <property type="match status" value="1"/>
</dbReference>
<reference evidence="8" key="1">
    <citation type="journal article" date="2015" name="PeerJ">
        <title>First genomic representation of candidate bacterial phylum KSB3 points to enhanced environmental sensing as a trigger of wastewater bulking.</title>
        <authorList>
            <person name="Sekiguchi Y."/>
            <person name="Ohashi A."/>
            <person name="Parks D.H."/>
            <person name="Yamauchi T."/>
            <person name="Tyson G.W."/>
            <person name="Hugenholtz P."/>
        </authorList>
    </citation>
    <scope>NUCLEOTIDE SEQUENCE [LARGE SCALE GENOMIC DNA]</scope>
</reference>
<dbReference type="EMBL" id="DF820455">
    <property type="protein sequence ID" value="GAK49816.1"/>
    <property type="molecule type" value="Genomic_DNA"/>
</dbReference>
<dbReference type="GO" id="GO:0008934">
    <property type="term" value="F:inositol monophosphate 1-phosphatase activity"/>
    <property type="evidence" value="ECO:0007669"/>
    <property type="project" value="InterPro"/>
</dbReference>
<dbReference type="Gene3D" id="3.30.540.10">
    <property type="entry name" value="Fructose-1,6-Bisphosphatase, subunit A, domain 1"/>
    <property type="match status" value="1"/>
</dbReference>
<dbReference type="Pfam" id="PF00459">
    <property type="entry name" value="Inositol_P"/>
    <property type="match status" value="1"/>
</dbReference>
<dbReference type="AlphaFoldDB" id="A0A0S6VR68"/>
<proteinExistence type="inferred from homology"/>
<feature type="binding site" evidence="6">
    <location>
        <position position="89"/>
    </location>
    <ligand>
        <name>Mg(2+)</name>
        <dbReference type="ChEBI" id="CHEBI:18420"/>
        <label>1</label>
        <note>catalytic</note>
    </ligand>
</feature>
<evidence type="ECO:0000256" key="5">
    <source>
        <dbReference type="ARBA" id="ARBA00022842"/>
    </source>
</evidence>
<dbReference type="PROSITE" id="PS00629">
    <property type="entry name" value="IMP_1"/>
    <property type="match status" value="1"/>
</dbReference>
<dbReference type="SUPFAM" id="SSF56655">
    <property type="entry name" value="Carbohydrate phosphatase"/>
    <property type="match status" value="1"/>
</dbReference>
<keyword evidence="4 7" id="KW-0378">Hydrolase</keyword>
<evidence type="ECO:0000256" key="1">
    <source>
        <dbReference type="ARBA" id="ARBA00001033"/>
    </source>
</evidence>
<comment type="catalytic activity">
    <reaction evidence="1 7">
        <text>a myo-inositol phosphate + H2O = myo-inositol + phosphate</text>
        <dbReference type="Rhea" id="RHEA:24056"/>
        <dbReference type="ChEBI" id="CHEBI:15377"/>
        <dbReference type="ChEBI" id="CHEBI:17268"/>
        <dbReference type="ChEBI" id="CHEBI:43474"/>
        <dbReference type="ChEBI" id="CHEBI:84139"/>
        <dbReference type="EC" id="3.1.3.25"/>
    </reaction>
</comment>
<feature type="binding site" evidence="6">
    <location>
        <position position="71"/>
    </location>
    <ligand>
        <name>Mg(2+)</name>
        <dbReference type="ChEBI" id="CHEBI:18420"/>
        <label>1</label>
        <note>catalytic</note>
    </ligand>
</feature>
<dbReference type="GO" id="GO:0046872">
    <property type="term" value="F:metal ion binding"/>
    <property type="evidence" value="ECO:0007669"/>
    <property type="project" value="UniProtKB-KW"/>
</dbReference>
<evidence type="ECO:0000256" key="6">
    <source>
        <dbReference type="PIRSR" id="PIRSR600760-2"/>
    </source>
</evidence>
<protein>
    <recommendedName>
        <fullName evidence="7">Inositol-1-monophosphatase</fullName>
        <ecNumber evidence="7">3.1.3.25</ecNumber>
    </recommendedName>
</protein>
<evidence type="ECO:0000313" key="9">
    <source>
        <dbReference type="Proteomes" id="UP000030700"/>
    </source>
</evidence>
<sequence>MITLDEKMLATIEALCKEAGAFQMRHFREREPGWGDEKEEKNYVSYIDVESERMLKQGLLALCPEAGFYGEESERIQNDALEWIVDPLDGTTNYLSGYELFTISIGLAQQGEPVLGVVYRPFTGDCFTAIRGQGARKNGELMPKRAAMPLEKALIATGMPFRSPDLVENFFACAKDVMRNCRDIRRPGSGALDLAYVAAGYLQGFWEQDLQTYDVAAALCILSECGCPYSTLHGKPYNMFEDRIFITGVPGVYEELCKIVSQYY</sequence>
<dbReference type="EC" id="3.1.3.25" evidence="7"/>
<dbReference type="GO" id="GO:0007165">
    <property type="term" value="P:signal transduction"/>
    <property type="evidence" value="ECO:0007669"/>
    <property type="project" value="TreeGrafter"/>
</dbReference>
<organism evidence="8">
    <name type="scientific">Candidatus Moduliflexus flocculans</name>
    <dbReference type="NCBI Taxonomy" id="1499966"/>
    <lineage>
        <taxon>Bacteria</taxon>
        <taxon>Candidatus Moduliflexota</taxon>
        <taxon>Candidatus Moduliflexia</taxon>
        <taxon>Candidatus Moduliflexales</taxon>
        <taxon>Candidatus Moduliflexaceae</taxon>
    </lineage>
</organism>
<dbReference type="PRINTS" id="PR00377">
    <property type="entry name" value="IMPHPHTASES"/>
</dbReference>
<dbReference type="InterPro" id="IPR020583">
    <property type="entry name" value="Inositol_monoP_metal-BS"/>
</dbReference>
<evidence type="ECO:0000313" key="8">
    <source>
        <dbReference type="EMBL" id="GAK49816.1"/>
    </source>
</evidence>
<keyword evidence="3 6" id="KW-0479">Metal-binding</keyword>
<dbReference type="PANTHER" id="PTHR20854">
    <property type="entry name" value="INOSITOL MONOPHOSPHATASE"/>
    <property type="match status" value="1"/>
</dbReference>
<dbReference type="PRINTS" id="PR01959">
    <property type="entry name" value="SBIMPHPHTASE"/>
</dbReference>
<evidence type="ECO:0000256" key="2">
    <source>
        <dbReference type="ARBA" id="ARBA00001946"/>
    </source>
</evidence>
<evidence type="ECO:0000256" key="4">
    <source>
        <dbReference type="ARBA" id="ARBA00022801"/>
    </source>
</evidence>
<keyword evidence="9" id="KW-1185">Reference proteome</keyword>
<dbReference type="STRING" id="1499966.U14_01040"/>
<dbReference type="GO" id="GO:0006020">
    <property type="term" value="P:inositol metabolic process"/>
    <property type="evidence" value="ECO:0007669"/>
    <property type="project" value="TreeGrafter"/>
</dbReference>
<dbReference type="CDD" id="cd01639">
    <property type="entry name" value="IMPase"/>
    <property type="match status" value="1"/>
</dbReference>
<dbReference type="Gene3D" id="3.40.190.80">
    <property type="match status" value="1"/>
</dbReference>
<accession>A0A0S6VR68</accession>
<feature type="binding site" evidence="6">
    <location>
        <position position="214"/>
    </location>
    <ligand>
        <name>Mg(2+)</name>
        <dbReference type="ChEBI" id="CHEBI:18420"/>
        <label>1</label>
        <note>catalytic</note>
    </ligand>
</feature>
<dbReference type="InterPro" id="IPR022337">
    <property type="entry name" value="Inositol_monophosphatase_SuhB"/>
</dbReference>
<gene>
    <name evidence="8" type="ORF">U14_01040</name>
</gene>
<dbReference type="InterPro" id="IPR000760">
    <property type="entry name" value="Inositol_monophosphatase-like"/>
</dbReference>
<dbReference type="InterPro" id="IPR033942">
    <property type="entry name" value="IMPase"/>
</dbReference>
<dbReference type="HOGENOM" id="CLU_044118_0_4_0"/>